<feature type="chain" id="PRO_5004209643" description="Lipoprotein" evidence="1">
    <location>
        <begin position="25"/>
        <end position="299"/>
    </location>
</feature>
<accession>Q2IEQ0</accession>
<sequence>MTFRSMRMMRCAAAAICLAGAACSGGGGDHHDVVANTINAENAIDVAGLGVDALDTAPSLGALLGELVVGRIANDTPTLCTTGSYTVTVTPALPVAVGHVFVITFDDCTDAKGMFRGTATATVAGVTGDPAGGAYTLDLHASGLDFTISETTVTAHVTGALRCERQASAGIVSHHAEAEPGTPLVLTLSDGADTAELRLTAYSVHAEATTAGGATLTTAGDSATFTVTGIDGALTVAVTGSIAWIEPEPPGMGDLTVTAADGTRVAVHLASGGAATLAVDDDADGEVEATVPTVWDFLH</sequence>
<dbReference type="EMBL" id="CP000251">
    <property type="protein sequence ID" value="ABC83062.1"/>
    <property type="molecule type" value="Genomic_DNA"/>
</dbReference>
<protein>
    <recommendedName>
        <fullName evidence="4">Lipoprotein</fullName>
    </recommendedName>
</protein>
<evidence type="ECO:0000313" key="3">
    <source>
        <dbReference type="Proteomes" id="UP000001935"/>
    </source>
</evidence>
<keyword evidence="1" id="KW-0732">Signal</keyword>
<evidence type="ECO:0008006" key="4">
    <source>
        <dbReference type="Google" id="ProtNLM"/>
    </source>
</evidence>
<dbReference type="RefSeq" id="WP_011422344.1">
    <property type="nucleotide sequence ID" value="NC_007760.1"/>
</dbReference>
<organism evidence="2 3">
    <name type="scientific">Anaeromyxobacter dehalogenans (strain 2CP-C)</name>
    <dbReference type="NCBI Taxonomy" id="290397"/>
    <lineage>
        <taxon>Bacteria</taxon>
        <taxon>Pseudomonadati</taxon>
        <taxon>Myxococcota</taxon>
        <taxon>Myxococcia</taxon>
        <taxon>Myxococcales</taxon>
        <taxon>Cystobacterineae</taxon>
        <taxon>Anaeromyxobacteraceae</taxon>
        <taxon>Anaeromyxobacter</taxon>
    </lineage>
</organism>
<dbReference type="PROSITE" id="PS51257">
    <property type="entry name" value="PROKAR_LIPOPROTEIN"/>
    <property type="match status" value="1"/>
</dbReference>
<dbReference type="OrthoDB" id="9930754at2"/>
<reference evidence="2" key="1">
    <citation type="submission" date="2006-01" db="EMBL/GenBank/DDBJ databases">
        <title>Complete sequence of Anaeromyxobacter dehalogenans 2CP-C.</title>
        <authorList>
            <consortium name="US DOE Joint Genome Institute"/>
            <person name="Copeland A."/>
            <person name="Lucas S."/>
            <person name="Lapidus A."/>
            <person name="Barry K."/>
            <person name="Detter J.C."/>
            <person name="Glavina T."/>
            <person name="Hammon N."/>
            <person name="Israni S."/>
            <person name="Pitluck S."/>
            <person name="Brettin T."/>
            <person name="Bruce D."/>
            <person name="Han C."/>
            <person name="Tapia R."/>
            <person name="Gilna P."/>
            <person name="Kiss H."/>
            <person name="Schmutz J."/>
            <person name="Larimer F."/>
            <person name="Land M."/>
            <person name="Kyrpides N."/>
            <person name="Anderson I."/>
            <person name="Sanford R.A."/>
            <person name="Ritalahti K.M."/>
            <person name="Thomas H.S."/>
            <person name="Kirby J.R."/>
            <person name="Zhulin I.B."/>
            <person name="Loeffler F.E."/>
            <person name="Richardson P."/>
        </authorList>
    </citation>
    <scope>NUCLEOTIDE SEQUENCE</scope>
    <source>
        <strain evidence="2">2CP-C</strain>
    </source>
</reference>
<name>Q2IEQ0_ANADE</name>
<evidence type="ECO:0000313" key="2">
    <source>
        <dbReference type="EMBL" id="ABC83062.1"/>
    </source>
</evidence>
<dbReference type="Proteomes" id="UP000001935">
    <property type="component" value="Chromosome"/>
</dbReference>
<gene>
    <name evidence="2" type="ordered locus">Adeh_3295</name>
</gene>
<proteinExistence type="predicted"/>
<evidence type="ECO:0000256" key="1">
    <source>
        <dbReference type="SAM" id="SignalP"/>
    </source>
</evidence>
<dbReference type="HOGENOM" id="CLU_929519_0_0_7"/>
<feature type="signal peptide" evidence="1">
    <location>
        <begin position="1"/>
        <end position="24"/>
    </location>
</feature>
<dbReference type="AlphaFoldDB" id="Q2IEQ0"/>
<dbReference type="KEGG" id="ade:Adeh_3295"/>